<dbReference type="EMBL" id="JARKIK010000175">
    <property type="protein sequence ID" value="KAK8720850.1"/>
    <property type="molecule type" value="Genomic_DNA"/>
</dbReference>
<dbReference type="EMBL" id="JARKIK010000175">
    <property type="protein sequence ID" value="KAK8720852.1"/>
    <property type="molecule type" value="Genomic_DNA"/>
</dbReference>
<dbReference type="InterPro" id="IPR002138">
    <property type="entry name" value="Pept_C14_p10"/>
</dbReference>
<evidence type="ECO:0008006" key="7">
    <source>
        <dbReference type="Google" id="ProtNLM"/>
    </source>
</evidence>
<dbReference type="EMBL" id="JARKIK010000175">
    <property type="protein sequence ID" value="KAK8720846.1"/>
    <property type="molecule type" value="Genomic_DNA"/>
</dbReference>
<evidence type="ECO:0000256" key="1">
    <source>
        <dbReference type="ARBA" id="ARBA00010134"/>
    </source>
</evidence>
<reference evidence="5 6" key="1">
    <citation type="journal article" date="2024" name="BMC Genomics">
        <title>Genome assembly of redclaw crayfish (Cherax quadricarinatus) provides insights into its immune adaptation and hypoxia tolerance.</title>
        <authorList>
            <person name="Liu Z."/>
            <person name="Zheng J."/>
            <person name="Li H."/>
            <person name="Fang K."/>
            <person name="Wang S."/>
            <person name="He J."/>
            <person name="Zhou D."/>
            <person name="Weng S."/>
            <person name="Chi M."/>
            <person name="Gu Z."/>
            <person name="He J."/>
            <person name="Li F."/>
            <person name="Wang M."/>
        </authorList>
    </citation>
    <scope>NUCLEOTIDE SEQUENCE [LARGE SCALE GENOMIC DNA]</scope>
    <source>
        <strain evidence="5">ZL_2023a</strain>
    </source>
</reference>
<dbReference type="InterPro" id="IPR011600">
    <property type="entry name" value="Pept_C14_caspase"/>
</dbReference>
<sequence>KYDALVVVFMSHGGINDKTNKEFIWVFDDKVDTAELWKNFDASKCPSLAGKPKMFFIQACRGENTDKGITLKPKKKGLSVETDSLTPKNIDQEYTIPVYADMLMMWASYPNMFAFKSGNNGMNGSVFLHFLAKVLQEDSHKDDLATMLLRVTREVAVHFQSYVPQNYFLHENKQVPQTVSTLMRKVYFPDNVK</sequence>
<dbReference type="PROSITE" id="PS01122">
    <property type="entry name" value="CASPASE_CYS"/>
    <property type="match status" value="1"/>
</dbReference>
<dbReference type="SUPFAM" id="SSF52129">
    <property type="entry name" value="Caspase-like"/>
    <property type="match status" value="1"/>
</dbReference>
<evidence type="ECO:0000259" key="4">
    <source>
        <dbReference type="PROSITE" id="PS50208"/>
    </source>
</evidence>
<evidence type="ECO:0000256" key="2">
    <source>
        <dbReference type="RuleBase" id="RU003971"/>
    </source>
</evidence>
<dbReference type="PROSITE" id="PS50207">
    <property type="entry name" value="CASPASE_P10"/>
    <property type="match status" value="1"/>
</dbReference>
<accession>A0AAW0VVN3</accession>
<dbReference type="InterPro" id="IPR029030">
    <property type="entry name" value="Caspase-like_dom_sf"/>
</dbReference>
<dbReference type="GO" id="GO:0006508">
    <property type="term" value="P:proteolysis"/>
    <property type="evidence" value="ECO:0007669"/>
    <property type="project" value="InterPro"/>
</dbReference>
<feature type="domain" description="Caspase family p20" evidence="4">
    <location>
        <begin position="1"/>
        <end position="64"/>
    </location>
</feature>
<dbReference type="EMBL" id="JARKIK010000175">
    <property type="protein sequence ID" value="KAK8720847.1"/>
    <property type="molecule type" value="Genomic_DNA"/>
</dbReference>
<dbReference type="AlphaFoldDB" id="A0AAW0VVN3"/>
<organism evidence="5 6">
    <name type="scientific">Cherax quadricarinatus</name>
    <name type="common">Australian red claw crayfish</name>
    <dbReference type="NCBI Taxonomy" id="27406"/>
    <lineage>
        <taxon>Eukaryota</taxon>
        <taxon>Metazoa</taxon>
        <taxon>Ecdysozoa</taxon>
        <taxon>Arthropoda</taxon>
        <taxon>Crustacea</taxon>
        <taxon>Multicrustacea</taxon>
        <taxon>Malacostraca</taxon>
        <taxon>Eumalacostraca</taxon>
        <taxon>Eucarida</taxon>
        <taxon>Decapoda</taxon>
        <taxon>Pleocyemata</taxon>
        <taxon>Astacidea</taxon>
        <taxon>Parastacoidea</taxon>
        <taxon>Parastacidae</taxon>
        <taxon>Cherax</taxon>
    </lineage>
</organism>
<reference evidence="5" key="2">
    <citation type="submission" date="2024-01" db="EMBL/GenBank/DDBJ databases">
        <authorList>
            <person name="He J."/>
            <person name="Wang M."/>
            <person name="Zheng J."/>
            <person name="Liu Z."/>
        </authorList>
    </citation>
    <scope>NUCLEOTIDE SEQUENCE</scope>
    <source>
        <strain evidence="5">ZL_2023a</strain>
        <tissue evidence="5">Muscle</tissue>
    </source>
</reference>
<dbReference type="Proteomes" id="UP001445076">
    <property type="component" value="Unassembled WGS sequence"/>
</dbReference>
<dbReference type="InterPro" id="IPR033139">
    <property type="entry name" value="Caspase_cys_AS"/>
</dbReference>
<dbReference type="EMBL" id="JARKIK010000175">
    <property type="protein sequence ID" value="KAK8720856.1"/>
    <property type="molecule type" value="Genomic_DNA"/>
</dbReference>
<dbReference type="Pfam" id="PF00656">
    <property type="entry name" value="Peptidase_C14"/>
    <property type="match status" value="1"/>
</dbReference>
<dbReference type="SMART" id="SM00115">
    <property type="entry name" value="CASc"/>
    <property type="match status" value="1"/>
</dbReference>
<feature type="non-terminal residue" evidence="5">
    <location>
        <position position="1"/>
    </location>
</feature>
<feature type="domain" description="Caspase family p10" evidence="3">
    <location>
        <begin position="92"/>
        <end position="190"/>
    </location>
</feature>
<dbReference type="PANTHER" id="PTHR22576:SF41">
    <property type="entry name" value="CASPASE 14, APOPTOSIS-RELATED CYSTEINE PEPTIDASE"/>
    <property type="match status" value="1"/>
</dbReference>
<evidence type="ECO:0000259" key="3">
    <source>
        <dbReference type="PROSITE" id="PS50207"/>
    </source>
</evidence>
<dbReference type="EMBL" id="JARKIK010000175">
    <property type="protein sequence ID" value="KAK8720853.1"/>
    <property type="molecule type" value="Genomic_DNA"/>
</dbReference>
<dbReference type="Gene3D" id="3.30.70.1470">
    <property type="entry name" value="Caspase-like"/>
    <property type="match status" value="1"/>
</dbReference>
<dbReference type="PRINTS" id="PR00376">
    <property type="entry name" value="IL1BCENZYME"/>
</dbReference>
<gene>
    <name evidence="5" type="ORF">OTU49_013059</name>
</gene>
<dbReference type="PANTHER" id="PTHR22576">
    <property type="entry name" value="MUCOSA ASSOCIATED LYMPHOID TISSUE LYMPHOMA TRANSLOCATION PROTEIN 1/PARACASPASE"/>
    <property type="match status" value="1"/>
</dbReference>
<dbReference type="GO" id="GO:0004197">
    <property type="term" value="F:cysteine-type endopeptidase activity"/>
    <property type="evidence" value="ECO:0007669"/>
    <property type="project" value="InterPro"/>
</dbReference>
<comment type="similarity">
    <text evidence="1 2">Belongs to the peptidase C14A family.</text>
</comment>
<dbReference type="InterPro" id="IPR052039">
    <property type="entry name" value="Caspase-related_regulators"/>
</dbReference>
<dbReference type="InterPro" id="IPR001309">
    <property type="entry name" value="Pept_C14_p20"/>
</dbReference>
<keyword evidence="6" id="KW-1185">Reference proteome</keyword>
<dbReference type="InterPro" id="IPR015917">
    <property type="entry name" value="Pept_C14A"/>
</dbReference>
<dbReference type="Gene3D" id="3.40.50.1460">
    <property type="match status" value="1"/>
</dbReference>
<evidence type="ECO:0000313" key="6">
    <source>
        <dbReference type="Proteomes" id="UP001445076"/>
    </source>
</evidence>
<comment type="caution">
    <text evidence="5">The sequence shown here is derived from an EMBL/GenBank/DDBJ whole genome shotgun (WGS) entry which is preliminary data.</text>
</comment>
<evidence type="ECO:0000313" key="5">
    <source>
        <dbReference type="EMBL" id="KAK8720850.1"/>
    </source>
</evidence>
<proteinExistence type="inferred from homology"/>
<protein>
    <recommendedName>
        <fullName evidence="7">Caspase</fullName>
    </recommendedName>
</protein>
<name>A0AAW0VVN3_CHEQU</name>
<dbReference type="PROSITE" id="PS50208">
    <property type="entry name" value="CASPASE_P20"/>
    <property type="match status" value="1"/>
</dbReference>
<dbReference type="EMBL" id="JARKIK010000175">
    <property type="protein sequence ID" value="KAK8720855.1"/>
    <property type="molecule type" value="Genomic_DNA"/>
</dbReference>
<dbReference type="EMBL" id="JARKIK010000175">
    <property type="protein sequence ID" value="KAK8720849.1"/>
    <property type="molecule type" value="Genomic_DNA"/>
</dbReference>